<keyword evidence="1" id="KW-0472">Membrane</keyword>
<feature type="transmembrane region" description="Helical" evidence="1">
    <location>
        <begin position="19"/>
        <end position="37"/>
    </location>
</feature>
<keyword evidence="1" id="KW-0812">Transmembrane</keyword>
<proteinExistence type="predicted"/>
<dbReference type="Proteomes" id="UP000187735">
    <property type="component" value="Chromosome"/>
</dbReference>
<gene>
    <name evidence="2" type="ORF">Fuma_04426</name>
</gene>
<evidence type="ECO:0000313" key="2">
    <source>
        <dbReference type="EMBL" id="APZ94787.1"/>
    </source>
</evidence>
<dbReference type="STRING" id="1891926.Fuma_04426"/>
<evidence type="ECO:0000313" key="3">
    <source>
        <dbReference type="Proteomes" id="UP000187735"/>
    </source>
</evidence>
<dbReference type="AlphaFoldDB" id="A0A1P8WL64"/>
<keyword evidence="3" id="KW-1185">Reference proteome</keyword>
<dbReference type="EMBL" id="CP017641">
    <property type="protein sequence ID" value="APZ94787.1"/>
    <property type="molecule type" value="Genomic_DNA"/>
</dbReference>
<accession>A0A1P8WL64</accession>
<dbReference type="RefSeq" id="WP_077026046.1">
    <property type="nucleotide sequence ID" value="NZ_CP017641.1"/>
</dbReference>
<evidence type="ECO:0008006" key="4">
    <source>
        <dbReference type="Google" id="ProtNLM"/>
    </source>
</evidence>
<dbReference type="KEGG" id="fmr:Fuma_04426"/>
<evidence type="ECO:0000256" key="1">
    <source>
        <dbReference type="SAM" id="Phobius"/>
    </source>
</evidence>
<dbReference type="OrthoDB" id="3078599at2"/>
<protein>
    <recommendedName>
        <fullName evidence="4">Cohesin domain-containing protein</fullName>
    </recommendedName>
</protein>
<name>A0A1P8WL64_9PLAN</name>
<sequence length="187" mass="20295">MNVAINNSEYCGRRWQLPLAWLVLIVFDLCLVALVCAQDGKRSAEPNETSVPVEIVQIEGVNEAKPDGVRFEAIDVFVDSGEERLAAYQFELASKTDGVQIVGIEGGEHAAFKEPPYYDPKAMNNNRVIIAAFNAGENLPAGRSRVARIHVQLRGPGVKEYETKLSVSATSDGEQIPAKVAIAKAKA</sequence>
<organism evidence="2 3">
    <name type="scientific">Fuerstiella marisgermanici</name>
    <dbReference type="NCBI Taxonomy" id="1891926"/>
    <lineage>
        <taxon>Bacteria</taxon>
        <taxon>Pseudomonadati</taxon>
        <taxon>Planctomycetota</taxon>
        <taxon>Planctomycetia</taxon>
        <taxon>Planctomycetales</taxon>
        <taxon>Planctomycetaceae</taxon>
        <taxon>Fuerstiella</taxon>
    </lineage>
</organism>
<keyword evidence="1" id="KW-1133">Transmembrane helix</keyword>
<reference evidence="2 3" key="1">
    <citation type="journal article" date="2016" name="Front. Microbiol.">
        <title>Fuerstia marisgermanicae gen. nov., sp. nov., an Unusual Member of the Phylum Planctomycetes from the German Wadden Sea.</title>
        <authorList>
            <person name="Kohn T."/>
            <person name="Heuer A."/>
            <person name="Jogler M."/>
            <person name="Vollmers J."/>
            <person name="Boedeker C."/>
            <person name="Bunk B."/>
            <person name="Rast P."/>
            <person name="Borchert D."/>
            <person name="Glockner I."/>
            <person name="Freese H.M."/>
            <person name="Klenk H.P."/>
            <person name="Overmann J."/>
            <person name="Kaster A.K."/>
            <person name="Rohde M."/>
            <person name="Wiegand S."/>
            <person name="Jogler C."/>
        </authorList>
    </citation>
    <scope>NUCLEOTIDE SEQUENCE [LARGE SCALE GENOMIC DNA]</scope>
    <source>
        <strain evidence="2 3">NH11</strain>
    </source>
</reference>